<dbReference type="GO" id="GO:0016121">
    <property type="term" value="P:carotene catabolic process"/>
    <property type="evidence" value="ECO:0007669"/>
    <property type="project" value="TreeGrafter"/>
</dbReference>
<dbReference type="GO" id="GO:0010436">
    <property type="term" value="F:carotenoid dioxygenase activity"/>
    <property type="evidence" value="ECO:0007669"/>
    <property type="project" value="TreeGrafter"/>
</dbReference>
<dbReference type="GO" id="GO:0046872">
    <property type="term" value="F:metal ion binding"/>
    <property type="evidence" value="ECO:0007669"/>
    <property type="project" value="UniProtKB-KW"/>
</dbReference>
<comment type="cofactor">
    <cofactor evidence="5 6">
        <name>Fe(2+)</name>
        <dbReference type="ChEBI" id="CHEBI:29033"/>
    </cofactor>
    <text evidence="5 6">Binds 1 Fe(2+) ion per subunit.</text>
</comment>
<comment type="caution">
    <text evidence="8">The sequence shown here is derived from an EMBL/GenBank/DDBJ whole genome shotgun (WGS) entry which is preliminary data.</text>
</comment>
<feature type="binding site" evidence="5">
    <location>
        <position position="303"/>
    </location>
    <ligand>
        <name>Fe cation</name>
        <dbReference type="ChEBI" id="CHEBI:24875"/>
        <note>catalytic</note>
    </ligand>
</feature>
<evidence type="ECO:0000313" key="8">
    <source>
        <dbReference type="EMBL" id="MBA1374023.1"/>
    </source>
</evidence>
<keyword evidence="3 6" id="KW-0560">Oxidoreductase</keyword>
<keyword evidence="9" id="KW-1185">Reference proteome</keyword>
<dbReference type="InterPro" id="IPR006311">
    <property type="entry name" value="TAT_signal"/>
</dbReference>
<evidence type="ECO:0000256" key="5">
    <source>
        <dbReference type="PIRSR" id="PIRSR604294-1"/>
    </source>
</evidence>
<name>A0A7V8RCN5_9SPHN</name>
<evidence type="ECO:0000256" key="3">
    <source>
        <dbReference type="ARBA" id="ARBA00023002"/>
    </source>
</evidence>
<evidence type="ECO:0000256" key="4">
    <source>
        <dbReference type="ARBA" id="ARBA00023004"/>
    </source>
</evidence>
<accession>A0A7V8RCN5</accession>
<dbReference type="PROSITE" id="PS51318">
    <property type="entry name" value="TAT"/>
    <property type="match status" value="1"/>
</dbReference>
<protein>
    <recommendedName>
        <fullName evidence="6">Dioxygenase</fullName>
        <ecNumber evidence="6">1.13.11.-</ecNumber>
    </recommendedName>
</protein>
<comment type="similarity">
    <text evidence="1 6">Belongs to the carotenoid oxygenase family.</text>
</comment>
<keyword evidence="7" id="KW-0732">Signal</keyword>
<feature type="binding site" evidence="5">
    <location>
        <position position="474"/>
    </location>
    <ligand>
        <name>Fe cation</name>
        <dbReference type="ChEBI" id="CHEBI:24875"/>
        <note>catalytic</note>
    </ligand>
</feature>
<evidence type="ECO:0000256" key="2">
    <source>
        <dbReference type="ARBA" id="ARBA00022723"/>
    </source>
</evidence>
<organism evidence="8 9">
    <name type="scientific">Sphingomonas ursincola</name>
    <dbReference type="NCBI Taxonomy" id="56361"/>
    <lineage>
        <taxon>Bacteria</taxon>
        <taxon>Pseudomonadati</taxon>
        <taxon>Pseudomonadota</taxon>
        <taxon>Alphaproteobacteria</taxon>
        <taxon>Sphingomonadales</taxon>
        <taxon>Sphingomonadaceae</taxon>
        <taxon>Sphingomonas</taxon>
    </lineage>
</organism>
<dbReference type="InterPro" id="IPR004294">
    <property type="entry name" value="Carotenoid_Oase"/>
</dbReference>
<feature type="signal peptide" evidence="7">
    <location>
        <begin position="1"/>
        <end position="25"/>
    </location>
</feature>
<sequence>MNRRDLLIGGGLAALGTLVPATARAAAAAAAAAAKPDWTLGVTDILEDIAPRSLRRIHGRAPDLGGTLYRNGPARFRRGDSASGHWFDGDGLIRAWQVRGNEARLAARFVDTPKRRLEEKLGRIVQPGFGTLEQPGAIVGSSDDTNAANTHVIKAGNRLLALWEAGSATALDPASLETQGQVTFRDDLKHMPFLAHPRIEPDGRIWNIGSGGAAVYVWRLSKDGMFEAGEAVKLPMASYIHDFTATARHLVILCQPWIAGAMKLPFSKSLTWQPELGSKVLVLDKDDLSKRRVYDLPPLSFFHLGDAWEEKDGTIRFDGCFHKDVTFAVEGAPGLVEGRYVHAERPELNLVALHPDGRATLTPAGITAEFPRSAPELAGLPRSATVHVGGYTGDRPFARSVGSWDWTSGRHDSFDFGARHLVEEFVPAGPHHLIGTTLNLDARATELHLFDARRISDGPVTSWRSDVALPVSFHGSWVSA</sequence>
<keyword evidence="4 5" id="KW-0408">Iron</keyword>
<dbReference type="PANTHER" id="PTHR10543">
    <property type="entry name" value="BETA-CAROTENE DIOXYGENASE"/>
    <property type="match status" value="1"/>
</dbReference>
<gene>
    <name evidence="8" type="ORF">FG486_06705</name>
</gene>
<reference evidence="8 9" key="1">
    <citation type="journal article" date="1994" name="Int. J. Syst. Bacteriol.">
        <title>Phylogenetic positions of novel aerobic, bacteriochlorophyll a-containing bacteria and description of Roseococcus thiosulfatophilus gen. nov., sp. nov., Erythromicrobium ramosum gen. nov., sp. nov., and Erythrobacter litoralis sp. nov.</title>
        <authorList>
            <person name="Yurkov V."/>
            <person name="Stackebrandt E."/>
            <person name="Holmes A."/>
            <person name="Fuerst J.A."/>
            <person name="Hugenholtz P."/>
            <person name="Golecki J."/>
            <person name="Gad'on N."/>
            <person name="Gorlenko V.M."/>
            <person name="Kompantseva E.I."/>
            <person name="Drews G."/>
        </authorList>
    </citation>
    <scope>NUCLEOTIDE SEQUENCE [LARGE SCALE GENOMIC DNA]</scope>
    <source>
        <strain evidence="8 9">KR-99</strain>
    </source>
</reference>
<evidence type="ECO:0000256" key="1">
    <source>
        <dbReference type="ARBA" id="ARBA00006787"/>
    </source>
</evidence>
<evidence type="ECO:0000256" key="7">
    <source>
        <dbReference type="SAM" id="SignalP"/>
    </source>
</evidence>
<evidence type="ECO:0000256" key="6">
    <source>
        <dbReference type="RuleBase" id="RU364048"/>
    </source>
</evidence>
<proteinExistence type="inferred from homology"/>
<dbReference type="EMBL" id="VDES01000002">
    <property type="protein sequence ID" value="MBA1374023.1"/>
    <property type="molecule type" value="Genomic_DNA"/>
</dbReference>
<dbReference type="PANTHER" id="PTHR10543:SF89">
    <property type="entry name" value="CAROTENOID 9,10(9',10')-CLEAVAGE DIOXYGENASE 1"/>
    <property type="match status" value="1"/>
</dbReference>
<dbReference type="AlphaFoldDB" id="A0A7V8RCN5"/>
<evidence type="ECO:0000313" key="9">
    <source>
        <dbReference type="Proteomes" id="UP000589292"/>
    </source>
</evidence>
<dbReference type="RefSeq" id="WP_181267011.1">
    <property type="nucleotide sequence ID" value="NZ_BAAAGB010000001.1"/>
</dbReference>
<feature type="binding site" evidence="5">
    <location>
        <position position="241"/>
    </location>
    <ligand>
        <name>Fe cation</name>
        <dbReference type="ChEBI" id="CHEBI:24875"/>
        <note>catalytic</note>
    </ligand>
</feature>
<feature type="binding site" evidence="5">
    <location>
        <position position="196"/>
    </location>
    <ligand>
        <name>Fe cation</name>
        <dbReference type="ChEBI" id="CHEBI:24875"/>
        <note>catalytic</note>
    </ligand>
</feature>
<keyword evidence="6" id="KW-0223">Dioxygenase</keyword>
<dbReference type="Pfam" id="PF03055">
    <property type="entry name" value="RPE65"/>
    <property type="match status" value="1"/>
</dbReference>
<dbReference type="Proteomes" id="UP000589292">
    <property type="component" value="Unassembled WGS sequence"/>
</dbReference>
<keyword evidence="2 5" id="KW-0479">Metal-binding</keyword>
<feature type="chain" id="PRO_5030941419" description="Dioxygenase" evidence="7">
    <location>
        <begin position="26"/>
        <end position="480"/>
    </location>
</feature>
<dbReference type="EC" id="1.13.11.-" evidence="6"/>